<feature type="non-terminal residue" evidence="6">
    <location>
        <position position="1"/>
    </location>
</feature>
<dbReference type="Proteomes" id="UP001432322">
    <property type="component" value="Unassembled WGS sequence"/>
</dbReference>
<protein>
    <recommendedName>
        <fullName evidence="8">Peptidase</fullName>
    </recommendedName>
</protein>
<reference evidence="6" key="1">
    <citation type="submission" date="2023-10" db="EMBL/GenBank/DDBJ databases">
        <title>Genome assembly of Pristionchus species.</title>
        <authorList>
            <person name="Yoshida K."/>
            <person name="Sommer R.J."/>
        </authorList>
    </citation>
    <scope>NUCLEOTIDE SEQUENCE</scope>
    <source>
        <strain evidence="6">RS5133</strain>
    </source>
</reference>
<keyword evidence="7" id="KW-1185">Reference proteome</keyword>
<keyword evidence="5" id="KW-0325">Glycoprotein</keyword>
<evidence type="ECO:0008006" key="8">
    <source>
        <dbReference type="Google" id="ProtNLM"/>
    </source>
</evidence>
<name>A0AAV5WQ85_9BILA</name>
<dbReference type="InterPro" id="IPR008758">
    <property type="entry name" value="Peptidase_S28"/>
</dbReference>
<dbReference type="SUPFAM" id="SSF53474">
    <property type="entry name" value="alpha/beta-Hydrolases"/>
    <property type="match status" value="1"/>
</dbReference>
<dbReference type="GO" id="GO:0070008">
    <property type="term" value="F:serine-type exopeptidase activity"/>
    <property type="evidence" value="ECO:0007669"/>
    <property type="project" value="InterPro"/>
</dbReference>
<keyword evidence="4" id="KW-0378">Hydrolase</keyword>
<evidence type="ECO:0000256" key="2">
    <source>
        <dbReference type="ARBA" id="ARBA00022670"/>
    </source>
</evidence>
<evidence type="ECO:0000313" key="7">
    <source>
        <dbReference type="Proteomes" id="UP001432322"/>
    </source>
</evidence>
<evidence type="ECO:0000256" key="5">
    <source>
        <dbReference type="ARBA" id="ARBA00023180"/>
    </source>
</evidence>
<comment type="caution">
    <text evidence="6">The sequence shown here is derived from an EMBL/GenBank/DDBJ whole genome shotgun (WGS) entry which is preliminary data.</text>
</comment>
<dbReference type="Pfam" id="PF05577">
    <property type="entry name" value="Peptidase_S28"/>
    <property type="match status" value="1"/>
</dbReference>
<keyword evidence="3" id="KW-0732">Signal</keyword>
<comment type="similarity">
    <text evidence="1">Belongs to the peptidase S28 family.</text>
</comment>
<gene>
    <name evidence="6" type="ORF">PFISCL1PPCAC_24468</name>
</gene>
<evidence type="ECO:0000256" key="4">
    <source>
        <dbReference type="ARBA" id="ARBA00022801"/>
    </source>
</evidence>
<dbReference type="GO" id="GO:0006508">
    <property type="term" value="P:proteolysis"/>
    <property type="evidence" value="ECO:0007669"/>
    <property type="project" value="UniProtKB-KW"/>
</dbReference>
<proteinExistence type="inferred from homology"/>
<dbReference type="Gene3D" id="3.40.50.1820">
    <property type="entry name" value="alpha/beta hydrolase"/>
    <property type="match status" value="1"/>
</dbReference>
<accession>A0AAV5WQ85</accession>
<dbReference type="PANTHER" id="PTHR11010">
    <property type="entry name" value="PROTEASE S28 PRO-X CARBOXYPEPTIDASE-RELATED"/>
    <property type="match status" value="1"/>
</dbReference>
<keyword evidence="2" id="KW-0645">Protease</keyword>
<organism evidence="6 7">
    <name type="scientific">Pristionchus fissidentatus</name>
    <dbReference type="NCBI Taxonomy" id="1538716"/>
    <lineage>
        <taxon>Eukaryota</taxon>
        <taxon>Metazoa</taxon>
        <taxon>Ecdysozoa</taxon>
        <taxon>Nematoda</taxon>
        <taxon>Chromadorea</taxon>
        <taxon>Rhabditida</taxon>
        <taxon>Rhabditina</taxon>
        <taxon>Diplogasteromorpha</taxon>
        <taxon>Diplogasteroidea</taxon>
        <taxon>Neodiplogasteridae</taxon>
        <taxon>Pristionchus</taxon>
    </lineage>
</organism>
<dbReference type="PANTHER" id="PTHR11010:SF101">
    <property type="entry name" value="SERINE PROTEASE F56F10.1-RELATED"/>
    <property type="match status" value="1"/>
</dbReference>
<dbReference type="InterPro" id="IPR029058">
    <property type="entry name" value="AB_hydrolase_fold"/>
</dbReference>
<evidence type="ECO:0000313" key="6">
    <source>
        <dbReference type="EMBL" id="GMT33171.1"/>
    </source>
</evidence>
<dbReference type="InterPro" id="IPR042269">
    <property type="entry name" value="Ser_carbopepase_S28_SKS"/>
</dbReference>
<evidence type="ECO:0000256" key="1">
    <source>
        <dbReference type="ARBA" id="ARBA00011079"/>
    </source>
</evidence>
<dbReference type="GO" id="GO:0008239">
    <property type="term" value="F:dipeptidyl-peptidase activity"/>
    <property type="evidence" value="ECO:0007669"/>
    <property type="project" value="TreeGrafter"/>
</dbReference>
<sequence length="507" mass="57047">PALLLCLIGLAAAGMPYQGLFHGRPRHGFVDGGARRAHQHAGKSLAVAEEYPSVVTDTFTQNVSHFDDTNTDTYQQRYRYNSAYTQSKNIVFLLIEGESEASERWAGYPGYQWLQLAQKHGADAFQLEHRCFGQSRPYNNLSNTTLEYCTMEEALEDIATFIQGMNDKFKFKDPKWVTFGGSYPGLLSATFRSIHPELTVGAVASSALLTFTFDMWEYAWSMEETFKTVPGCAEAIESSFNHAQQMTLDTEGRKKLNTKLHLNPIFTDDTPYIEIDNFFENLFAVFQDVVQYSGDGRNNATMKGKGYKELCQVMTTDADDIEKLWNVIVWSNSKDEITITEFPNSYDNFIRDLRNETFDDEAEGLPNASNRGWLWLQCSQLGVQQTTDQGKNIFGQIIPINYFIRLCKDGFGDDLMSAQNQYDRTSAYRKKYGTGNYKATNVVLPNGSIDPWHKLGFNTPDEAAGVVPIAIDGTAHCADMYEQYDGEPADLAKARGIIADNVAKWLA</sequence>
<dbReference type="EMBL" id="BTSY01000006">
    <property type="protein sequence ID" value="GMT33171.1"/>
    <property type="molecule type" value="Genomic_DNA"/>
</dbReference>
<dbReference type="AlphaFoldDB" id="A0AAV5WQ85"/>
<dbReference type="Gene3D" id="1.20.120.980">
    <property type="entry name" value="Serine carboxypeptidase S28, SKS domain"/>
    <property type="match status" value="1"/>
</dbReference>
<evidence type="ECO:0000256" key="3">
    <source>
        <dbReference type="ARBA" id="ARBA00022729"/>
    </source>
</evidence>